<gene>
    <name evidence="2" type="ORF">B1s21122_01490</name>
</gene>
<sequence length="156" mass="17100">MAIKKWLNLQSRGSLIPLSFGFFLLAMSLALISINIASAYAVKKELTNVAESAINKSAQSINSLAYYAQLNRFSNNKRVPLDCLAANIKFYSLIKQVQISGKSIQVSSFNCQLYEVSAELSIIGDLPIQIPFIHNDAINKVIITTKVGASSVYIPN</sequence>
<keyword evidence="1" id="KW-0812">Transmembrane</keyword>
<keyword evidence="1" id="KW-1133">Transmembrane helix</keyword>
<dbReference type="Proteomes" id="UP000217153">
    <property type="component" value="Chromosome"/>
</dbReference>
<proteinExistence type="predicted"/>
<feature type="transmembrane region" description="Helical" evidence="1">
    <location>
        <begin position="20"/>
        <end position="42"/>
    </location>
</feature>
<reference evidence="3" key="1">
    <citation type="submission" date="2016-10" db="EMBL/GenBank/DDBJ databases">
        <title>High microdiversification within the ubiquitous acI lineage of Actinobacteria.</title>
        <authorList>
            <person name="Neuenschwander S.M."/>
            <person name="Salcher M."/>
            <person name="Ghai R."/>
            <person name="Pernthaler J."/>
        </authorList>
    </citation>
    <scope>NUCLEOTIDE SEQUENCE [LARGE SCALE GENOMIC DNA]</scope>
</reference>
<dbReference type="KEGG" id="abam:B1s21122_01490"/>
<keyword evidence="3" id="KW-1185">Reference proteome</keyword>
<accession>A0A249JWZ1</accession>
<keyword evidence="1" id="KW-0472">Membrane</keyword>
<dbReference type="RefSeq" id="WP_095680342.1">
    <property type="nucleotide sequence ID" value="NZ_CP016768.2"/>
</dbReference>
<evidence type="ECO:0000313" key="3">
    <source>
        <dbReference type="Proteomes" id="UP000217153"/>
    </source>
</evidence>
<name>A0A249JWZ1_9ACTN</name>
<dbReference type="EMBL" id="CP016768">
    <property type="protein sequence ID" value="ASY09035.1"/>
    <property type="molecule type" value="Genomic_DNA"/>
</dbReference>
<protein>
    <submittedName>
        <fullName evidence="2">Uncharacterized protein</fullName>
    </submittedName>
</protein>
<dbReference type="AlphaFoldDB" id="A0A249JWZ1"/>
<organism evidence="2 3">
    <name type="scientific">Candidatus Nanopelagicus limnae</name>
    <dbReference type="NCBI Taxonomy" id="1884634"/>
    <lineage>
        <taxon>Bacteria</taxon>
        <taxon>Bacillati</taxon>
        <taxon>Actinomycetota</taxon>
        <taxon>Actinomycetes</taxon>
        <taxon>Candidatus Nanopelagicales</taxon>
        <taxon>Candidatus Nanopelagicaceae</taxon>
        <taxon>Candidatus Nanopelagicus</taxon>
    </lineage>
</organism>
<evidence type="ECO:0000256" key="1">
    <source>
        <dbReference type="SAM" id="Phobius"/>
    </source>
</evidence>
<dbReference type="OrthoDB" id="3828237at2"/>
<evidence type="ECO:0000313" key="2">
    <source>
        <dbReference type="EMBL" id="ASY09035.1"/>
    </source>
</evidence>